<evidence type="ECO:0000256" key="10">
    <source>
        <dbReference type="ARBA" id="ARBA00022989"/>
    </source>
</evidence>
<reference evidence="22" key="1">
    <citation type="submission" date="2021-12" db="EMBL/GenBank/DDBJ databases">
        <authorList>
            <person name="Martin H S."/>
        </authorList>
    </citation>
    <scope>NUCLEOTIDE SEQUENCE</scope>
</reference>
<keyword evidence="4" id="KW-0336">GPI-anchor</keyword>
<keyword evidence="9 16" id="KW-0862">Zinc</keyword>
<evidence type="ECO:0000313" key="22">
    <source>
        <dbReference type="EMBL" id="CAH0725361.1"/>
    </source>
</evidence>
<dbReference type="InterPro" id="IPR045357">
    <property type="entry name" value="Aminopeptidase_N-like_N"/>
</dbReference>
<dbReference type="GO" id="GO:0043171">
    <property type="term" value="P:peptide catabolic process"/>
    <property type="evidence" value="ECO:0007669"/>
    <property type="project" value="TreeGrafter"/>
</dbReference>
<accession>A0A8J9US25</accession>
<evidence type="ECO:0000256" key="11">
    <source>
        <dbReference type="ARBA" id="ARBA00023049"/>
    </source>
</evidence>
<evidence type="ECO:0000259" key="20">
    <source>
        <dbReference type="Pfam" id="PF11838"/>
    </source>
</evidence>
<evidence type="ECO:0000256" key="14">
    <source>
        <dbReference type="ARBA" id="ARBA00023288"/>
    </source>
</evidence>
<gene>
    <name evidence="22" type="ORF">BINO364_LOCUS10949</name>
</gene>
<evidence type="ECO:0000313" key="23">
    <source>
        <dbReference type="Proteomes" id="UP000838878"/>
    </source>
</evidence>
<feature type="binding site" evidence="16">
    <location>
        <position position="453"/>
    </location>
    <ligand>
        <name>Zn(2+)</name>
        <dbReference type="ChEBI" id="CHEBI:29105"/>
        <note>catalytic</note>
    </ligand>
</feature>
<evidence type="ECO:0000256" key="7">
    <source>
        <dbReference type="ARBA" id="ARBA00022723"/>
    </source>
</evidence>
<dbReference type="EMBL" id="OV170225">
    <property type="protein sequence ID" value="CAH0725361.1"/>
    <property type="molecule type" value="Genomic_DNA"/>
</dbReference>
<keyword evidence="12 18" id="KW-0472">Membrane</keyword>
<evidence type="ECO:0000256" key="8">
    <source>
        <dbReference type="ARBA" id="ARBA00022801"/>
    </source>
</evidence>
<dbReference type="FunFam" id="1.10.390.10:FF:000016">
    <property type="entry name" value="Glutamyl aminopeptidase"/>
    <property type="match status" value="1"/>
</dbReference>
<dbReference type="Proteomes" id="UP000838878">
    <property type="component" value="Chromosome 5"/>
</dbReference>
<dbReference type="GO" id="GO:0005886">
    <property type="term" value="C:plasma membrane"/>
    <property type="evidence" value="ECO:0007669"/>
    <property type="project" value="UniProtKB-SubCell"/>
</dbReference>
<dbReference type="Gene3D" id="2.60.40.1730">
    <property type="entry name" value="tricorn interacting facor f3 domain"/>
    <property type="match status" value="1"/>
</dbReference>
<dbReference type="InterPro" id="IPR042097">
    <property type="entry name" value="Aminopeptidase_N-like_N_sf"/>
</dbReference>
<dbReference type="CDD" id="cd09601">
    <property type="entry name" value="M1_APN-Q_like"/>
    <property type="match status" value="1"/>
</dbReference>
<keyword evidence="6 18" id="KW-0812">Transmembrane</keyword>
<feature type="active site" description="Proton acceptor" evidence="15">
    <location>
        <position position="454"/>
    </location>
</feature>
<evidence type="ECO:0000256" key="15">
    <source>
        <dbReference type="PIRSR" id="PIRSR634016-1"/>
    </source>
</evidence>
<feature type="site" description="Transition state stabilizer" evidence="17">
    <location>
        <position position="538"/>
    </location>
</feature>
<dbReference type="GO" id="GO:0070006">
    <property type="term" value="F:metalloaminopeptidase activity"/>
    <property type="evidence" value="ECO:0007669"/>
    <property type="project" value="TreeGrafter"/>
</dbReference>
<dbReference type="InterPro" id="IPR024571">
    <property type="entry name" value="ERAP1-like_C_dom"/>
</dbReference>
<keyword evidence="13" id="KW-0325">Glycoprotein</keyword>
<dbReference type="InterPro" id="IPR034016">
    <property type="entry name" value="M1_APN-typ"/>
</dbReference>
<keyword evidence="14" id="KW-0449">Lipoprotein</keyword>
<feature type="domain" description="Aminopeptidase N-like N-terminal" evidence="21">
    <location>
        <begin position="201"/>
        <end position="342"/>
    </location>
</feature>
<dbReference type="SUPFAM" id="SSF55486">
    <property type="entry name" value="Metalloproteases ('zincins'), catalytic domain"/>
    <property type="match status" value="1"/>
</dbReference>
<evidence type="ECO:0000259" key="19">
    <source>
        <dbReference type="Pfam" id="PF01433"/>
    </source>
</evidence>
<evidence type="ECO:0000256" key="12">
    <source>
        <dbReference type="ARBA" id="ARBA00023136"/>
    </source>
</evidence>
<keyword evidence="8" id="KW-0378">Hydrolase</keyword>
<comment type="cofactor">
    <cofactor evidence="16">
        <name>Zn(2+)</name>
        <dbReference type="ChEBI" id="CHEBI:29105"/>
    </cofactor>
    <text evidence="16">Binds 1 zinc ion per subunit.</text>
</comment>
<evidence type="ECO:0000256" key="13">
    <source>
        <dbReference type="ARBA" id="ARBA00023180"/>
    </source>
</evidence>
<comment type="subcellular location">
    <subcellularLocation>
        <location evidence="2">Cell membrane</location>
        <topology evidence="2">Lipid-anchor</topology>
        <topology evidence="2">GPI-anchor</topology>
    </subcellularLocation>
    <subcellularLocation>
        <location evidence="1">Membrane</location>
        <topology evidence="1">Single-pass membrane protein</topology>
    </subcellularLocation>
</comment>
<dbReference type="Pfam" id="PF11838">
    <property type="entry name" value="ERAP1_C"/>
    <property type="match status" value="1"/>
</dbReference>
<dbReference type="GO" id="GO:0005615">
    <property type="term" value="C:extracellular space"/>
    <property type="evidence" value="ECO:0007669"/>
    <property type="project" value="TreeGrafter"/>
</dbReference>
<dbReference type="AlphaFoldDB" id="A0A8J9US25"/>
<dbReference type="Pfam" id="PF17900">
    <property type="entry name" value="Peptidase_M1_N"/>
    <property type="match status" value="2"/>
</dbReference>
<dbReference type="InterPro" id="IPR014782">
    <property type="entry name" value="Peptidase_M1_dom"/>
</dbReference>
<feature type="domain" description="Peptidase M1 membrane alanine aminopeptidase" evidence="19">
    <location>
        <begin position="381"/>
        <end position="604"/>
    </location>
</feature>
<dbReference type="InterPro" id="IPR027268">
    <property type="entry name" value="Peptidase_M4/M1_CTD_sf"/>
</dbReference>
<dbReference type="InterPro" id="IPR050344">
    <property type="entry name" value="Peptidase_M1_aminopeptidases"/>
</dbReference>
<evidence type="ECO:0008006" key="24">
    <source>
        <dbReference type="Google" id="ProtNLM"/>
    </source>
</evidence>
<protein>
    <recommendedName>
        <fullName evidence="24">Aminopeptidase</fullName>
    </recommendedName>
</protein>
<dbReference type="GO" id="GO:0098552">
    <property type="term" value="C:side of membrane"/>
    <property type="evidence" value="ECO:0007669"/>
    <property type="project" value="UniProtKB-KW"/>
</dbReference>
<dbReference type="PANTHER" id="PTHR11533:SF294">
    <property type="entry name" value="THYROTROPIN-RELEASING HORMONE-DEGRADING ECTOENZYME"/>
    <property type="match status" value="1"/>
</dbReference>
<feature type="domain" description="ERAP1-like C-terminal" evidence="20">
    <location>
        <begin position="688"/>
        <end position="1004"/>
    </location>
</feature>
<evidence type="ECO:0000256" key="1">
    <source>
        <dbReference type="ARBA" id="ARBA00004167"/>
    </source>
</evidence>
<evidence type="ECO:0000256" key="18">
    <source>
        <dbReference type="SAM" id="Phobius"/>
    </source>
</evidence>
<evidence type="ECO:0000256" key="3">
    <source>
        <dbReference type="ARBA" id="ARBA00010136"/>
    </source>
</evidence>
<dbReference type="GO" id="GO:0008270">
    <property type="term" value="F:zinc ion binding"/>
    <property type="evidence" value="ECO:0007669"/>
    <property type="project" value="InterPro"/>
</dbReference>
<dbReference type="Pfam" id="PF01433">
    <property type="entry name" value="Peptidase_M1"/>
    <property type="match status" value="1"/>
</dbReference>
<feature type="transmembrane region" description="Helical" evidence="18">
    <location>
        <begin position="29"/>
        <end position="57"/>
    </location>
</feature>
<keyword evidence="10 18" id="KW-1133">Transmembrane helix</keyword>
<dbReference type="InterPro" id="IPR001930">
    <property type="entry name" value="Peptidase_M1"/>
</dbReference>
<dbReference type="Gene3D" id="1.10.390.10">
    <property type="entry name" value="Neutral Protease Domain 2"/>
    <property type="match status" value="1"/>
</dbReference>
<feature type="domain" description="Aminopeptidase N-like N-terminal" evidence="21">
    <location>
        <begin position="93"/>
        <end position="175"/>
    </location>
</feature>
<keyword evidence="5" id="KW-0645">Protease</keyword>
<dbReference type="SUPFAM" id="SSF63737">
    <property type="entry name" value="Leukotriene A4 hydrolase N-terminal domain"/>
    <property type="match status" value="1"/>
</dbReference>
<sequence length="1060" mass="121449">MSLSTSRQQFLAYESHNEENIQYGRKGGIFISTCICIGFIIFAVLIAVLVGLIVFYITYFKISQKSADFWDDTEPFAQTGSPSPDLRLPPYVVPSFYRLKIKADLENSTFNGDVYITIKATKKVQEIVLHSKNLNITNTVTLTEQIYENVETLHTKRFKREKNSTIYENANITEQNVTDNNLNETENTTFLPVETTTTSLNTQVSHSNVRNIKIKSMVFSTGDRLILSLGSPLTPNVDYTLQISFAGQILNALTGFYKSSYTENNTDIRQLAVTQFEPTSARAAFPCFDEPMFKAKFEISIAHRQNVSVLSNMKVATEEPIESEPGWQWTHFDRSVKMSTYLVAYVLSDFNSIETSYLSKDNVTKPIRIWTRPSLISKAKYALSITPKLLALYEDVFGLPYALDKLDLIAIPDFSSGAMENWGLITFRETALVYDEKNGVPREKQNVAIDIAHELAHQWFGNLVTMKWWTDLWLNEGFATYIEYVGVNHIIPEWNMLDEFTQGKMDLLRTDALKNISPVSREVIDASEIAQKFDEISYSKSASLIRMLNHTISSQLFHEGLVIYLNKWKYQNAEENDLWQAMSQATKADPKLKDPSVTDFMNSWTRQPGYPVVNVYRNYSTGFITFTQKIFQSTKNTNKIKKDQIWRIPISYATLDVPIQNRSTAPKLWLNKRSLTTNIPLNNTNALYVNVDAIGYYRVNYDQRNWELLSKALKSNTINSPVIKAQLIDDAFNLAKSGQLNYSYALGLTTCVINGENSKMVWDLLLNNMAFLHQNLKSTSGYIYFEDYMRIILKKQLQKLNYGLTPPKDDNEAFIIENLVMWECLVESPRCLKWARDEFEKWIEKSDLDGNTIPTYLRSLVYNMAIKYGSRKEFEFFLSLFNNSTDPNVKSIIISLLPSVKDEALITLLLEKSLNELPSQYASAVWNVDPPIGTRVAQDFLIANFDRVYNKFNEMDSFMFQSVLNGAFGFIKDGNELDKLKQFAIKHKQKLMPMSQTLQKIVDTAVLRIDWIKEHSVGINEWFKQYFTTDKNTHTTTTSQEPAIENTTISLSPNATISSR</sequence>
<organism evidence="22 23">
    <name type="scientific">Brenthis ino</name>
    <name type="common">lesser marbled fritillary</name>
    <dbReference type="NCBI Taxonomy" id="405034"/>
    <lineage>
        <taxon>Eukaryota</taxon>
        <taxon>Metazoa</taxon>
        <taxon>Ecdysozoa</taxon>
        <taxon>Arthropoda</taxon>
        <taxon>Hexapoda</taxon>
        <taxon>Insecta</taxon>
        <taxon>Pterygota</taxon>
        <taxon>Neoptera</taxon>
        <taxon>Endopterygota</taxon>
        <taxon>Lepidoptera</taxon>
        <taxon>Glossata</taxon>
        <taxon>Ditrysia</taxon>
        <taxon>Papilionoidea</taxon>
        <taxon>Nymphalidae</taxon>
        <taxon>Heliconiinae</taxon>
        <taxon>Argynnini</taxon>
        <taxon>Brenthis</taxon>
    </lineage>
</organism>
<keyword evidence="7 16" id="KW-0479">Metal-binding</keyword>
<evidence type="ECO:0000259" key="21">
    <source>
        <dbReference type="Pfam" id="PF17900"/>
    </source>
</evidence>
<evidence type="ECO:0000256" key="17">
    <source>
        <dbReference type="PIRSR" id="PIRSR634016-4"/>
    </source>
</evidence>
<evidence type="ECO:0000256" key="16">
    <source>
        <dbReference type="PIRSR" id="PIRSR634016-3"/>
    </source>
</evidence>
<feature type="non-terminal residue" evidence="22">
    <location>
        <position position="1060"/>
    </location>
</feature>
<comment type="similarity">
    <text evidence="3">Belongs to the peptidase M1 family.</text>
</comment>
<evidence type="ECO:0000256" key="2">
    <source>
        <dbReference type="ARBA" id="ARBA00004609"/>
    </source>
</evidence>
<dbReference type="PANTHER" id="PTHR11533">
    <property type="entry name" value="PROTEASE M1 ZINC METALLOPROTEASE"/>
    <property type="match status" value="1"/>
</dbReference>
<dbReference type="GO" id="GO:0006508">
    <property type="term" value="P:proteolysis"/>
    <property type="evidence" value="ECO:0007669"/>
    <property type="project" value="UniProtKB-KW"/>
</dbReference>
<proteinExistence type="inferred from homology"/>
<evidence type="ECO:0000256" key="4">
    <source>
        <dbReference type="ARBA" id="ARBA00022622"/>
    </source>
</evidence>
<evidence type="ECO:0000256" key="6">
    <source>
        <dbReference type="ARBA" id="ARBA00022692"/>
    </source>
</evidence>
<dbReference type="PRINTS" id="PR00756">
    <property type="entry name" value="ALADIPTASE"/>
</dbReference>
<dbReference type="GO" id="GO:0005737">
    <property type="term" value="C:cytoplasm"/>
    <property type="evidence" value="ECO:0007669"/>
    <property type="project" value="TreeGrafter"/>
</dbReference>
<name>A0A8J9US25_9NEOP</name>
<dbReference type="Gene3D" id="2.60.40.1910">
    <property type="match status" value="1"/>
</dbReference>
<dbReference type="GO" id="GO:0042277">
    <property type="term" value="F:peptide binding"/>
    <property type="evidence" value="ECO:0007669"/>
    <property type="project" value="TreeGrafter"/>
</dbReference>
<dbReference type="OrthoDB" id="10031169at2759"/>
<evidence type="ECO:0000256" key="5">
    <source>
        <dbReference type="ARBA" id="ARBA00022670"/>
    </source>
</evidence>
<keyword evidence="23" id="KW-1185">Reference proteome</keyword>
<evidence type="ECO:0000256" key="9">
    <source>
        <dbReference type="ARBA" id="ARBA00022833"/>
    </source>
</evidence>
<feature type="binding site" evidence="16">
    <location>
        <position position="457"/>
    </location>
    <ligand>
        <name>Zn(2+)</name>
        <dbReference type="ChEBI" id="CHEBI:29105"/>
        <note>catalytic</note>
    </ligand>
</feature>
<feature type="binding site" evidence="16">
    <location>
        <position position="476"/>
    </location>
    <ligand>
        <name>Zn(2+)</name>
        <dbReference type="ChEBI" id="CHEBI:29105"/>
        <note>catalytic</note>
    </ligand>
</feature>
<keyword evidence="11" id="KW-0482">Metalloprotease</keyword>
<dbReference type="Gene3D" id="1.25.50.20">
    <property type="match status" value="1"/>
</dbReference>